<dbReference type="EMBL" id="JAAMPI010000482">
    <property type="protein sequence ID" value="KAF4631054.1"/>
    <property type="molecule type" value="Genomic_DNA"/>
</dbReference>
<dbReference type="Proteomes" id="UP000566819">
    <property type="component" value="Unassembled WGS sequence"/>
</dbReference>
<proteinExistence type="predicted"/>
<gene>
    <name evidence="2" type="ORF">G7Y89_g7079</name>
</gene>
<dbReference type="AlphaFoldDB" id="A0A8H4RJ71"/>
<organism evidence="2 3">
    <name type="scientific">Cudoniella acicularis</name>
    <dbReference type="NCBI Taxonomy" id="354080"/>
    <lineage>
        <taxon>Eukaryota</taxon>
        <taxon>Fungi</taxon>
        <taxon>Dikarya</taxon>
        <taxon>Ascomycota</taxon>
        <taxon>Pezizomycotina</taxon>
        <taxon>Leotiomycetes</taxon>
        <taxon>Helotiales</taxon>
        <taxon>Tricladiaceae</taxon>
        <taxon>Cudoniella</taxon>
    </lineage>
</organism>
<evidence type="ECO:0000313" key="2">
    <source>
        <dbReference type="EMBL" id="KAF4631054.1"/>
    </source>
</evidence>
<keyword evidence="3" id="KW-1185">Reference proteome</keyword>
<evidence type="ECO:0000256" key="1">
    <source>
        <dbReference type="SAM" id="MobiDB-lite"/>
    </source>
</evidence>
<comment type="caution">
    <text evidence="2">The sequence shown here is derived from an EMBL/GenBank/DDBJ whole genome shotgun (WGS) entry which is preliminary data.</text>
</comment>
<reference evidence="2 3" key="1">
    <citation type="submission" date="2020-03" db="EMBL/GenBank/DDBJ databases">
        <title>Draft Genome Sequence of Cudoniella acicularis.</title>
        <authorList>
            <person name="Buettner E."/>
            <person name="Kellner H."/>
        </authorList>
    </citation>
    <scope>NUCLEOTIDE SEQUENCE [LARGE SCALE GENOMIC DNA]</scope>
    <source>
        <strain evidence="2 3">DSM 108380</strain>
    </source>
</reference>
<feature type="compositionally biased region" description="Low complexity" evidence="1">
    <location>
        <begin position="125"/>
        <end position="134"/>
    </location>
</feature>
<accession>A0A8H4RJ71</accession>
<protein>
    <submittedName>
        <fullName evidence="2">Uncharacterized protein</fullName>
    </submittedName>
</protein>
<feature type="region of interest" description="Disordered" evidence="1">
    <location>
        <begin position="101"/>
        <end position="149"/>
    </location>
</feature>
<name>A0A8H4RJ71_9HELO</name>
<evidence type="ECO:0000313" key="3">
    <source>
        <dbReference type="Proteomes" id="UP000566819"/>
    </source>
</evidence>
<sequence>MFYHYEEWTREMASEIDEPFDRSDDDLICIANMEKGNVVHVVEVVSDEEGESEDTQKKFKTRTINLSENLPHANLKHGSNCLCFLFLLLRHRFTQSYADQITRQPAARPHPSHSLRRSQRLLDRAAAPAAAKSAIEQPSAADEKEKVAE</sequence>
<feature type="compositionally biased region" description="Basic residues" evidence="1">
    <location>
        <begin position="110"/>
        <end position="119"/>
    </location>
</feature>